<dbReference type="EMBL" id="JQAT01000004">
    <property type="protein sequence ID" value="KRN28104.1"/>
    <property type="molecule type" value="Genomic_DNA"/>
</dbReference>
<evidence type="ECO:0000313" key="4">
    <source>
        <dbReference type="Proteomes" id="UP000051645"/>
    </source>
</evidence>
<dbReference type="PATRIC" id="fig|81857.3.peg.1566"/>
<organism evidence="2 5">
    <name type="scientific">Lactobacillus selangorensis</name>
    <dbReference type="NCBI Taxonomy" id="81857"/>
    <lineage>
        <taxon>Bacteria</taxon>
        <taxon>Bacillati</taxon>
        <taxon>Bacillota</taxon>
        <taxon>Bacilli</taxon>
        <taxon>Lactobacillales</taxon>
        <taxon>Lactobacillaceae</taxon>
        <taxon>Lactobacillus</taxon>
    </lineage>
</organism>
<dbReference type="PANTHER" id="PTHR43265:SF1">
    <property type="entry name" value="ESTERASE ESTD"/>
    <property type="match status" value="1"/>
</dbReference>
<dbReference type="Proteomes" id="UP000051751">
    <property type="component" value="Unassembled WGS sequence"/>
</dbReference>
<dbReference type="PRINTS" id="PR00111">
    <property type="entry name" value="ABHYDROLASE"/>
</dbReference>
<protein>
    <submittedName>
        <fullName evidence="2">Esterase</fullName>
    </submittedName>
</protein>
<dbReference type="PANTHER" id="PTHR43265">
    <property type="entry name" value="ESTERASE ESTD"/>
    <property type="match status" value="1"/>
</dbReference>
<dbReference type="Gene3D" id="3.40.50.1820">
    <property type="entry name" value="alpha/beta hydrolase"/>
    <property type="match status" value="1"/>
</dbReference>
<evidence type="ECO:0000313" key="2">
    <source>
        <dbReference type="EMBL" id="KRN28104.1"/>
    </source>
</evidence>
<comment type="caution">
    <text evidence="2">The sequence shown here is derived from an EMBL/GenBank/DDBJ whole genome shotgun (WGS) entry which is preliminary data.</text>
</comment>
<dbReference type="GO" id="GO:0052689">
    <property type="term" value="F:carboxylic ester hydrolase activity"/>
    <property type="evidence" value="ECO:0007669"/>
    <property type="project" value="TreeGrafter"/>
</dbReference>
<evidence type="ECO:0000313" key="3">
    <source>
        <dbReference type="EMBL" id="KRN31019.1"/>
    </source>
</evidence>
<dbReference type="SUPFAM" id="SSF53474">
    <property type="entry name" value="alpha/beta-Hydrolases"/>
    <property type="match status" value="1"/>
</dbReference>
<accession>A0A0R2FHP0</accession>
<dbReference type="InterPro" id="IPR029058">
    <property type="entry name" value="AB_hydrolase_fold"/>
</dbReference>
<dbReference type="InterPro" id="IPR053145">
    <property type="entry name" value="AB_hydrolase_Est10"/>
</dbReference>
<dbReference type="Pfam" id="PF12146">
    <property type="entry name" value="Hydrolase_4"/>
    <property type="match status" value="1"/>
</dbReference>
<dbReference type="InterPro" id="IPR000073">
    <property type="entry name" value="AB_hydrolase_1"/>
</dbReference>
<reference evidence="4 5" key="1">
    <citation type="journal article" date="2015" name="Genome Announc.">
        <title>Expanding the biotechnology potential of lactobacilli through comparative genomics of 213 strains and associated genera.</title>
        <authorList>
            <person name="Sun Z."/>
            <person name="Harris H.M."/>
            <person name="McCann A."/>
            <person name="Guo C."/>
            <person name="Argimon S."/>
            <person name="Zhang W."/>
            <person name="Yang X."/>
            <person name="Jeffery I.B."/>
            <person name="Cooney J.C."/>
            <person name="Kagawa T.F."/>
            <person name="Liu W."/>
            <person name="Song Y."/>
            <person name="Salvetti E."/>
            <person name="Wrobel A."/>
            <person name="Rasinkangas P."/>
            <person name="Parkhill J."/>
            <person name="Rea M.C."/>
            <person name="O'Sullivan O."/>
            <person name="Ritari J."/>
            <person name="Douillard F.P."/>
            <person name="Paul Ross R."/>
            <person name="Yang R."/>
            <person name="Briner A.E."/>
            <person name="Felis G.E."/>
            <person name="de Vos W.M."/>
            <person name="Barrangou R."/>
            <person name="Klaenhammer T.R."/>
            <person name="Caufield P.W."/>
            <person name="Cui Y."/>
            <person name="Zhang H."/>
            <person name="O'Toole P.W."/>
        </authorList>
    </citation>
    <scope>NUCLEOTIDE SEQUENCE [LARGE SCALE GENOMIC DNA]</scope>
    <source>
        <strain evidence="2 5">ATCC BAA-66</strain>
        <strain evidence="3 4">DSM 13344</strain>
    </source>
</reference>
<evidence type="ECO:0000259" key="1">
    <source>
        <dbReference type="Pfam" id="PF12146"/>
    </source>
</evidence>
<gene>
    <name evidence="2" type="ORF">IV38_GL001554</name>
    <name evidence="3" type="ORF">IV40_GL001661</name>
</gene>
<feature type="domain" description="Serine aminopeptidase S33" evidence="1">
    <location>
        <begin position="31"/>
        <end position="145"/>
    </location>
</feature>
<dbReference type="EMBL" id="JQAZ01000005">
    <property type="protein sequence ID" value="KRN31019.1"/>
    <property type="molecule type" value="Genomic_DNA"/>
</dbReference>
<proteinExistence type="predicted"/>
<keyword evidence="4" id="KW-1185">Reference proteome</keyword>
<dbReference type="RefSeq" id="WP_236698035.1">
    <property type="nucleotide sequence ID" value="NZ_JQAT01000004.1"/>
</dbReference>
<dbReference type="Proteomes" id="UP000051645">
    <property type="component" value="Unassembled WGS sequence"/>
</dbReference>
<dbReference type="InterPro" id="IPR022742">
    <property type="entry name" value="Hydrolase_4"/>
</dbReference>
<dbReference type="AlphaFoldDB" id="A0A0R2FHP0"/>
<sequence length="254" mass="27602">MHEQAIEFKRDGLTLRGALDFPDAQQAKYDFVILMHGFTGNMGRTHADLLYELSEKLTAKGLATLRFDFDGHGHSDGQFEDMTVPSEIADAKAALLYVRHLANVGQISLLGHSQGGVVASMLAGLYPDWIAKVVLMAPAATLKSDAQKGVLQGSHYDPHSIPDALPLSWYPEKVGGFYLRTAQVLPIYAVAQRFTGPVCLIHGTADQTVAHEASQKYQAVYQASELHLIPGADHRFTGASRETATNLAVAFLTK</sequence>
<dbReference type="STRING" id="81857.IV38_GL001554"/>
<name>A0A0R2FHP0_9LACO</name>
<evidence type="ECO:0000313" key="5">
    <source>
        <dbReference type="Proteomes" id="UP000051751"/>
    </source>
</evidence>